<evidence type="ECO:0000259" key="2">
    <source>
        <dbReference type="Pfam" id="PF13439"/>
    </source>
</evidence>
<name>A0AB35FXX2_LEUGE</name>
<dbReference type="Pfam" id="PF13439">
    <property type="entry name" value="Glyco_transf_4"/>
    <property type="match status" value="1"/>
</dbReference>
<dbReference type="Pfam" id="PF00534">
    <property type="entry name" value="Glycos_transf_1"/>
    <property type="match status" value="1"/>
</dbReference>
<evidence type="ECO:0000313" key="3">
    <source>
        <dbReference type="EMBL" id="MBZ6015190.1"/>
    </source>
</evidence>
<feature type="domain" description="Glycosyl transferase family 1" evidence="1">
    <location>
        <begin position="183"/>
        <end position="312"/>
    </location>
</feature>
<proteinExistence type="predicted"/>
<dbReference type="Gene3D" id="3.40.50.2000">
    <property type="entry name" value="Glycogen Phosphorylase B"/>
    <property type="match status" value="2"/>
</dbReference>
<keyword evidence="3" id="KW-0808">Transferase</keyword>
<gene>
    <name evidence="3" type="ORF">KII88_01345</name>
</gene>
<reference evidence="3" key="1">
    <citation type="submission" date="2021-05" db="EMBL/GenBank/DDBJ databases">
        <title>Pangenome of Leuconostoc gelidum warrants species status for Leuconostoc gelidum subsp. gasicomitatum.</title>
        <authorList>
            <person name="Johansson P."/>
            <person name="Sade E."/>
            <person name="Hultman J."/>
            <person name="Auvinen P."/>
            <person name="Bjorkroth J."/>
        </authorList>
    </citation>
    <scope>NUCLEOTIDE SEQUENCE</scope>
    <source>
        <strain evidence="3">C220d</strain>
    </source>
</reference>
<dbReference type="SUPFAM" id="SSF53756">
    <property type="entry name" value="UDP-Glycosyltransferase/glycogen phosphorylase"/>
    <property type="match status" value="1"/>
</dbReference>
<organism evidence="3 4">
    <name type="scientific">Leuconostoc gelidum subsp. gelidum</name>
    <dbReference type="NCBI Taxonomy" id="1607839"/>
    <lineage>
        <taxon>Bacteria</taxon>
        <taxon>Bacillati</taxon>
        <taxon>Bacillota</taxon>
        <taxon>Bacilli</taxon>
        <taxon>Lactobacillales</taxon>
        <taxon>Lactobacillaceae</taxon>
        <taxon>Leuconostoc</taxon>
        <taxon>Leuconostoc gelidum group</taxon>
    </lineage>
</organism>
<dbReference type="EMBL" id="JAHBFV010000003">
    <property type="protein sequence ID" value="MBZ6015190.1"/>
    <property type="molecule type" value="Genomic_DNA"/>
</dbReference>
<protein>
    <submittedName>
        <fullName evidence="3">Glycosyltransferase</fullName>
        <ecNumber evidence="3">2.4.-.-</ecNumber>
    </submittedName>
</protein>
<dbReference type="PANTHER" id="PTHR45947">
    <property type="entry name" value="SULFOQUINOVOSYL TRANSFERASE SQD2"/>
    <property type="match status" value="1"/>
</dbReference>
<dbReference type="RefSeq" id="WP_135198290.1">
    <property type="nucleotide sequence ID" value="NZ_JAHBFV010000003.1"/>
</dbReference>
<dbReference type="GO" id="GO:0016757">
    <property type="term" value="F:glycosyltransferase activity"/>
    <property type="evidence" value="ECO:0007669"/>
    <property type="project" value="UniProtKB-KW"/>
</dbReference>
<sequence length="372" mass="42630">MKQNKNKVILHFISGIKSGGVEQFLINYSPYLIENGFVVYVAYQHEAHAKSLVKLENAGCICIRLANKRKHPIKNLIDSIKLIKKINPDIVECHQDLANFFPLIAARFSGSKVRIAHIHSSNTDVNMPKLILRFMKYLIKVNATQRVACSTNAGNFVYGNLSFNVIPNAINMIEYRFNHIDRQKYRAMLKLTDTFVIGHVGRLTRAKNHIRLFSIFQEIKKHHENAKLLLIGGGELEQELKHAAKVMNLSNYIIFLGETNNVEKYYSVMDIMILPSLYEGGPIAAIEGQANGLSMVLSNKVDPSVEILKSTKLLSLQATNQEWFYEIEKLRMVSRDRMNDNLQMQNTDFNIEHGKVNLFRFYLFLLAEEEKV</sequence>
<evidence type="ECO:0000313" key="4">
    <source>
        <dbReference type="Proteomes" id="UP000727071"/>
    </source>
</evidence>
<feature type="domain" description="Glycosyltransferase subfamily 4-like N-terminal" evidence="2">
    <location>
        <begin position="19"/>
        <end position="170"/>
    </location>
</feature>
<dbReference type="EC" id="2.4.-.-" evidence="3"/>
<dbReference type="Proteomes" id="UP000727071">
    <property type="component" value="Unassembled WGS sequence"/>
</dbReference>
<dbReference type="AlphaFoldDB" id="A0AB35FXX2"/>
<dbReference type="PANTHER" id="PTHR45947:SF3">
    <property type="entry name" value="SULFOQUINOVOSYL TRANSFERASE SQD2"/>
    <property type="match status" value="1"/>
</dbReference>
<comment type="caution">
    <text evidence="3">The sequence shown here is derived from an EMBL/GenBank/DDBJ whole genome shotgun (WGS) entry which is preliminary data.</text>
</comment>
<evidence type="ECO:0000259" key="1">
    <source>
        <dbReference type="Pfam" id="PF00534"/>
    </source>
</evidence>
<accession>A0AB35FXX2</accession>
<dbReference type="InterPro" id="IPR050194">
    <property type="entry name" value="Glycosyltransferase_grp1"/>
</dbReference>
<keyword evidence="3" id="KW-0328">Glycosyltransferase</keyword>
<dbReference type="InterPro" id="IPR001296">
    <property type="entry name" value="Glyco_trans_1"/>
</dbReference>
<dbReference type="InterPro" id="IPR028098">
    <property type="entry name" value="Glyco_trans_4-like_N"/>
</dbReference>